<dbReference type="STRING" id="3818.A0A445CKM6"/>
<evidence type="ECO:0000313" key="1">
    <source>
        <dbReference type="EMBL" id="RYR51481.1"/>
    </source>
</evidence>
<organism evidence="1 2">
    <name type="scientific">Arachis hypogaea</name>
    <name type="common">Peanut</name>
    <dbReference type="NCBI Taxonomy" id="3818"/>
    <lineage>
        <taxon>Eukaryota</taxon>
        <taxon>Viridiplantae</taxon>
        <taxon>Streptophyta</taxon>
        <taxon>Embryophyta</taxon>
        <taxon>Tracheophyta</taxon>
        <taxon>Spermatophyta</taxon>
        <taxon>Magnoliopsida</taxon>
        <taxon>eudicotyledons</taxon>
        <taxon>Gunneridae</taxon>
        <taxon>Pentapetalae</taxon>
        <taxon>rosids</taxon>
        <taxon>fabids</taxon>
        <taxon>Fabales</taxon>
        <taxon>Fabaceae</taxon>
        <taxon>Papilionoideae</taxon>
        <taxon>50 kb inversion clade</taxon>
        <taxon>dalbergioids sensu lato</taxon>
        <taxon>Dalbergieae</taxon>
        <taxon>Pterocarpus clade</taxon>
        <taxon>Arachis</taxon>
    </lineage>
</organism>
<proteinExistence type="predicted"/>
<evidence type="ECO:0000313" key="2">
    <source>
        <dbReference type="Proteomes" id="UP000289738"/>
    </source>
</evidence>
<sequence>MDQESSEFRRFETLRKELMELEKRVENSTYQSENNELNLGNSMTCKLQDLVVIDDGARYSDAAGSFQLSRVQKKENIIEKSLGKLKETGTVCFILEVVL</sequence>
<protein>
    <submittedName>
        <fullName evidence="1">Uncharacterized protein</fullName>
    </submittedName>
</protein>
<name>A0A445CKM6_ARAHY</name>
<dbReference type="EMBL" id="SDMP01000006">
    <property type="protein sequence ID" value="RYR51481.1"/>
    <property type="molecule type" value="Genomic_DNA"/>
</dbReference>
<dbReference type="Proteomes" id="UP000289738">
    <property type="component" value="Chromosome A06"/>
</dbReference>
<reference evidence="1 2" key="1">
    <citation type="submission" date="2019-01" db="EMBL/GenBank/DDBJ databases">
        <title>Sequencing of cultivated peanut Arachis hypogaea provides insights into genome evolution and oil improvement.</title>
        <authorList>
            <person name="Chen X."/>
        </authorList>
    </citation>
    <scope>NUCLEOTIDE SEQUENCE [LARGE SCALE GENOMIC DNA]</scope>
    <source>
        <strain evidence="2">cv. Fuhuasheng</strain>
        <strain evidence="1">GDAAS-fuhuasheng2018</strain>
        <tissue evidence="1">Leaves</tissue>
    </source>
</reference>
<dbReference type="EMBL" id="SDMP01000006">
    <property type="protein sequence ID" value="RYR51480.1"/>
    <property type="molecule type" value="Genomic_DNA"/>
</dbReference>
<dbReference type="AlphaFoldDB" id="A0A445CKM6"/>
<keyword evidence="2" id="KW-1185">Reference proteome</keyword>
<comment type="caution">
    <text evidence="1">The sequence shown here is derived from an EMBL/GenBank/DDBJ whole genome shotgun (WGS) entry which is preliminary data.</text>
</comment>
<gene>
    <name evidence="1" type="ORF">Ahy_A06g026498</name>
</gene>
<accession>A0A445CKM6</accession>